<dbReference type="InterPro" id="IPR001466">
    <property type="entry name" value="Beta-lactam-related"/>
</dbReference>
<dbReference type="PANTHER" id="PTHR46825:SF9">
    <property type="entry name" value="BETA-LACTAMASE-RELATED DOMAIN-CONTAINING PROTEIN"/>
    <property type="match status" value="1"/>
</dbReference>
<feature type="domain" description="Beta-lactamase-related" evidence="1">
    <location>
        <begin position="8"/>
        <end position="347"/>
    </location>
</feature>
<dbReference type="SUPFAM" id="SSF56601">
    <property type="entry name" value="beta-lactamase/transpeptidase-like"/>
    <property type="match status" value="1"/>
</dbReference>
<organism evidence="2 3">
    <name type="scientific">Sutcliffiella horikoshii</name>
    <dbReference type="NCBI Taxonomy" id="79883"/>
    <lineage>
        <taxon>Bacteria</taxon>
        <taxon>Bacillati</taxon>
        <taxon>Bacillota</taxon>
        <taxon>Bacilli</taxon>
        <taxon>Bacillales</taxon>
        <taxon>Bacillaceae</taxon>
        <taxon>Sutcliffiella</taxon>
    </lineage>
</organism>
<reference evidence="2 3" key="1">
    <citation type="submission" date="2019-08" db="EMBL/GenBank/DDBJ databases">
        <title>Bacillus genomes from the desert of Cuatro Cienegas, Coahuila.</title>
        <authorList>
            <person name="Olmedo-Alvarez G."/>
        </authorList>
    </citation>
    <scope>NUCLEOTIDE SEQUENCE [LARGE SCALE GENOMIC DNA]</scope>
    <source>
        <strain evidence="2 3">CH28_1T</strain>
    </source>
</reference>
<dbReference type="OrthoDB" id="846150at2"/>
<sequence length="363" mass="41336">MHETLHKVEQVIENFINENKIPGLSLHIVSDGESIFTFDYGYSNIELKKPMQQDTVSSIMSISKSITAIAMLHLEENTDFNLDTPIIEYLPYFSTKSGRYNKINSKHILSHTAGFPDNIWLVTLLDNGLYTFAKNLPEYQFIFKQCPNIEDTITKIKSREDITKYFSNIDLAYEPGKGWLYCTDAYVILADVLEKISGLTWEEYVTENIMKPLNMNNTYINPSKVSSYNMNEYYLYSKGDFIKIPTPNNQLGAPVGFIYSTANDMAKYLIAIMRSEQKFISQLSRSKMFSMIAQREPGLSYGLGWKIKKFRDTKVIEHAGGYPGVSSFASMIPAKTFGLVMLCNIGDAPLQILSDNIVDIFYP</sequence>
<proteinExistence type="predicted"/>
<dbReference type="Gene3D" id="3.40.710.10">
    <property type="entry name" value="DD-peptidase/beta-lactamase superfamily"/>
    <property type="match status" value="1"/>
</dbReference>
<dbReference type="Proteomes" id="UP000322524">
    <property type="component" value="Unassembled WGS sequence"/>
</dbReference>
<name>A0A5D4S433_9BACI</name>
<evidence type="ECO:0000313" key="2">
    <source>
        <dbReference type="EMBL" id="TYS58405.1"/>
    </source>
</evidence>
<comment type="caution">
    <text evidence="2">The sequence shown here is derived from an EMBL/GenBank/DDBJ whole genome shotgun (WGS) entry which is preliminary data.</text>
</comment>
<dbReference type="PANTHER" id="PTHR46825">
    <property type="entry name" value="D-ALANYL-D-ALANINE-CARBOXYPEPTIDASE/ENDOPEPTIDASE AMPH"/>
    <property type="match status" value="1"/>
</dbReference>
<dbReference type="RefSeq" id="WP_148990366.1">
    <property type="nucleotide sequence ID" value="NZ_VTEV01000019.1"/>
</dbReference>
<dbReference type="STRING" id="79883.GCA_001636495_02145"/>
<protein>
    <submittedName>
        <fullName evidence="2">Beta-lactamase family protein</fullName>
    </submittedName>
</protein>
<evidence type="ECO:0000313" key="3">
    <source>
        <dbReference type="Proteomes" id="UP000322524"/>
    </source>
</evidence>
<dbReference type="InterPro" id="IPR012338">
    <property type="entry name" value="Beta-lactam/transpept-like"/>
</dbReference>
<accession>A0A5D4S433</accession>
<dbReference type="AlphaFoldDB" id="A0A5D4S433"/>
<dbReference type="EMBL" id="VTEV01000019">
    <property type="protein sequence ID" value="TYS58405.1"/>
    <property type="molecule type" value="Genomic_DNA"/>
</dbReference>
<evidence type="ECO:0000259" key="1">
    <source>
        <dbReference type="Pfam" id="PF00144"/>
    </source>
</evidence>
<dbReference type="Pfam" id="PF00144">
    <property type="entry name" value="Beta-lactamase"/>
    <property type="match status" value="1"/>
</dbReference>
<dbReference type="InterPro" id="IPR050491">
    <property type="entry name" value="AmpC-like"/>
</dbReference>
<gene>
    <name evidence="2" type="ORF">FZC76_22670</name>
</gene>